<sequence>MQAPSAIISKLELTGDQPTVGVLMALCEENYRALMQLVPRLASLSGVQVSGRPGHTYLQLEVIEQARYTTTFRLTHVFPSGGDRADWLPEPDATLKAYHDAEQVEVLDLRQTALPIFSHYESPALRTKWKANLFLSKWLGWCLRDGHRIGPDAGRRSHASSTPSPSVA</sequence>
<proteinExistence type="predicted"/>
<dbReference type="Pfam" id="PF06853">
    <property type="entry name" value="DUF1249"/>
    <property type="match status" value="1"/>
</dbReference>
<evidence type="ECO:0008006" key="3">
    <source>
        <dbReference type="Google" id="ProtNLM"/>
    </source>
</evidence>
<organism evidence="1 2">
    <name type="scientific">Thiohalocapsa halophila</name>
    <dbReference type="NCBI Taxonomy" id="69359"/>
    <lineage>
        <taxon>Bacteria</taxon>
        <taxon>Pseudomonadati</taxon>
        <taxon>Pseudomonadota</taxon>
        <taxon>Gammaproteobacteria</taxon>
        <taxon>Chromatiales</taxon>
        <taxon>Chromatiaceae</taxon>
        <taxon>Thiohalocapsa</taxon>
    </lineage>
</organism>
<reference evidence="1 2" key="1">
    <citation type="journal article" date="2020" name="Microorganisms">
        <title>Osmotic Adaptation and Compatible Solute Biosynthesis of Phototrophic Bacteria as Revealed from Genome Analyses.</title>
        <authorList>
            <person name="Imhoff J.F."/>
            <person name="Rahn T."/>
            <person name="Kunzel S."/>
            <person name="Keller A."/>
            <person name="Neulinger S.C."/>
        </authorList>
    </citation>
    <scope>NUCLEOTIDE SEQUENCE [LARGE SCALE GENOMIC DNA]</scope>
    <source>
        <strain evidence="1 2">DSM 6210</strain>
    </source>
</reference>
<comment type="caution">
    <text evidence="1">The sequence shown here is derived from an EMBL/GenBank/DDBJ whole genome shotgun (WGS) entry which is preliminary data.</text>
</comment>
<dbReference type="EMBL" id="NRRV01000020">
    <property type="protein sequence ID" value="MBK1630997.1"/>
    <property type="molecule type" value="Genomic_DNA"/>
</dbReference>
<gene>
    <name evidence="1" type="ORF">CKO31_09640</name>
</gene>
<dbReference type="PANTHER" id="PTHR38774">
    <property type="entry name" value="CYTOPLASMIC PROTEIN-RELATED"/>
    <property type="match status" value="1"/>
</dbReference>
<dbReference type="PANTHER" id="PTHR38774:SF1">
    <property type="entry name" value="CYTOPLASMIC PROTEIN"/>
    <property type="match status" value="1"/>
</dbReference>
<keyword evidence="2" id="KW-1185">Reference proteome</keyword>
<protein>
    <recommendedName>
        <fullName evidence="3">DUF1249 domain-containing protein</fullName>
    </recommendedName>
</protein>
<name>A0ABS1CGF3_9GAMM</name>
<evidence type="ECO:0000313" key="1">
    <source>
        <dbReference type="EMBL" id="MBK1630997.1"/>
    </source>
</evidence>
<accession>A0ABS1CGF3</accession>
<dbReference type="Proteomes" id="UP000748752">
    <property type="component" value="Unassembled WGS sequence"/>
</dbReference>
<evidence type="ECO:0000313" key="2">
    <source>
        <dbReference type="Proteomes" id="UP000748752"/>
    </source>
</evidence>
<dbReference type="RefSeq" id="WP_200236496.1">
    <property type="nucleotide sequence ID" value="NZ_NRRV01000020.1"/>
</dbReference>
<dbReference type="InterPro" id="IPR009659">
    <property type="entry name" value="DUF1249"/>
</dbReference>